<reference evidence="1" key="1">
    <citation type="submission" date="2020-03" db="EMBL/GenBank/DDBJ databases">
        <title>The deep terrestrial virosphere.</title>
        <authorList>
            <person name="Holmfeldt K."/>
            <person name="Nilsson E."/>
            <person name="Simone D."/>
            <person name="Lopez-Fernandez M."/>
            <person name="Wu X."/>
            <person name="de Brujin I."/>
            <person name="Lundin D."/>
            <person name="Andersson A."/>
            <person name="Bertilsson S."/>
            <person name="Dopson M."/>
        </authorList>
    </citation>
    <scope>NUCLEOTIDE SEQUENCE</scope>
    <source>
        <strain evidence="1">TM448B01005</strain>
    </source>
</reference>
<sequence length="158" mass="18744">MAEIISKSETSFIENVNGVRNIAKSIRFCFSDFSSRKDAKRFMKLCKEGIVDKVFIMSELNYGAYTFPFISQKGEAYEASILCQDFLDDLLRLKEQINFDYEKMLNKFEKTENKDIWINHRTNWDLKKEIKKTWRIRKRIGVVTVAEENNNELRDSFV</sequence>
<proteinExistence type="predicted"/>
<dbReference type="EMBL" id="MT144685">
    <property type="protein sequence ID" value="QJH97400.1"/>
    <property type="molecule type" value="Genomic_DNA"/>
</dbReference>
<gene>
    <name evidence="1" type="ORF">TM448B01005_0015</name>
</gene>
<evidence type="ECO:0000313" key="1">
    <source>
        <dbReference type="EMBL" id="QJH97400.1"/>
    </source>
</evidence>
<dbReference type="AlphaFoldDB" id="A0A6M3XHN7"/>
<name>A0A6M3XHN7_9ZZZZ</name>
<accession>A0A6M3XHN7</accession>
<organism evidence="1">
    <name type="scientific">viral metagenome</name>
    <dbReference type="NCBI Taxonomy" id="1070528"/>
    <lineage>
        <taxon>unclassified sequences</taxon>
        <taxon>metagenomes</taxon>
        <taxon>organismal metagenomes</taxon>
    </lineage>
</organism>
<protein>
    <submittedName>
        <fullName evidence="1">Uncharacterized protein</fullName>
    </submittedName>
</protein>